<dbReference type="GO" id="GO:0004315">
    <property type="term" value="F:3-oxoacyl-[acyl-carrier-protein] synthase activity"/>
    <property type="evidence" value="ECO:0007669"/>
    <property type="project" value="InterPro"/>
</dbReference>
<dbReference type="Proteomes" id="UP000010798">
    <property type="component" value="Chromosome"/>
</dbReference>
<dbReference type="GO" id="GO:0006633">
    <property type="term" value="P:fatty acid biosynthetic process"/>
    <property type="evidence" value="ECO:0007669"/>
    <property type="project" value="InterPro"/>
</dbReference>
<dbReference type="AlphaFoldDB" id="L0DNU8"/>
<dbReference type="CDD" id="cd00834">
    <property type="entry name" value="KAS_I_II"/>
    <property type="match status" value="1"/>
</dbReference>
<dbReference type="InterPro" id="IPR018201">
    <property type="entry name" value="Ketoacyl_synth_AS"/>
</dbReference>
<dbReference type="InterPro" id="IPR014030">
    <property type="entry name" value="Ketoacyl_synth_N"/>
</dbReference>
<dbReference type="eggNOG" id="COG0304">
    <property type="taxonomic scope" value="Bacteria"/>
</dbReference>
<feature type="domain" description="Ketosynthase family 3 (KS3)" evidence="4">
    <location>
        <begin position="44"/>
        <end position="459"/>
    </location>
</feature>
<dbReference type="InterPro" id="IPR014031">
    <property type="entry name" value="Ketoacyl_synth_C"/>
</dbReference>
<dbReference type="SMART" id="SM00825">
    <property type="entry name" value="PKS_KS"/>
    <property type="match status" value="1"/>
</dbReference>
<dbReference type="PROSITE" id="PS00606">
    <property type="entry name" value="KS3_1"/>
    <property type="match status" value="1"/>
</dbReference>
<evidence type="ECO:0000256" key="2">
    <source>
        <dbReference type="ARBA" id="ARBA00022679"/>
    </source>
</evidence>
<organism evidence="5 6">
    <name type="scientific">Singulisphaera acidiphila (strain ATCC BAA-1392 / DSM 18658 / VKM B-2454 / MOB10)</name>
    <dbReference type="NCBI Taxonomy" id="886293"/>
    <lineage>
        <taxon>Bacteria</taxon>
        <taxon>Pseudomonadati</taxon>
        <taxon>Planctomycetota</taxon>
        <taxon>Planctomycetia</taxon>
        <taxon>Isosphaerales</taxon>
        <taxon>Isosphaeraceae</taxon>
        <taxon>Singulisphaera</taxon>
    </lineage>
</organism>
<dbReference type="InterPro" id="IPR020841">
    <property type="entry name" value="PKS_Beta-ketoAc_synthase_dom"/>
</dbReference>
<keyword evidence="6" id="KW-1185">Reference proteome</keyword>
<dbReference type="PROSITE" id="PS52004">
    <property type="entry name" value="KS3_2"/>
    <property type="match status" value="1"/>
</dbReference>
<dbReference type="SUPFAM" id="SSF53901">
    <property type="entry name" value="Thiolase-like"/>
    <property type="match status" value="2"/>
</dbReference>
<name>L0DNU8_SINAD</name>
<keyword evidence="2 3" id="KW-0808">Transferase</keyword>
<dbReference type="HOGENOM" id="CLU_000022_69_2_0"/>
<sequence length="474" mass="49244">MKVGRAHPPINANPFFWFPFFSCSAPEPGPAGRSSVSPSPSPSAAKVVVTGIGLWTGLGVDRESTWSALRAGRSAACSLADELSGEGRHDVGCPLLVDDRTIRPHGRTLSIVEETASEALNDAGLILQAPELGRSLAVEANRVATLIGLSKGCMENFGRLAWEGARQDPAEFTDGLAHSWIWKHLCWPNAGASFVAARHDLGGPCLAPVAACATGLVAVLQGAELIRSGVCDVAVAGSADASLQPLLLGAFRRMGVLARSDGDPVRAARPWDRARSGFVVGEGGAILVLERDDHARARGVLPYVEVAGGALGADAYHATTMNPDPTGLAALIGRALAQSGVLASELDHINVHGTATRINDPIECSAIRLALGHDADRVACSANKSQIGHLLGAAGAVELAITCLAIRDGFVPPTLNLDAPDPACDLDGTPHTGRSMPVRSALKLSIGFGGHLAAALLRQPDTPFRRPREHPHGG</sequence>
<evidence type="ECO:0000259" key="4">
    <source>
        <dbReference type="PROSITE" id="PS52004"/>
    </source>
</evidence>
<proteinExistence type="inferred from homology"/>
<dbReference type="Pfam" id="PF00109">
    <property type="entry name" value="ketoacyl-synt"/>
    <property type="match status" value="1"/>
</dbReference>
<dbReference type="KEGG" id="saci:Sinac_6410"/>
<accession>L0DNU8</accession>
<dbReference type="PANTHER" id="PTHR11712">
    <property type="entry name" value="POLYKETIDE SYNTHASE-RELATED"/>
    <property type="match status" value="1"/>
</dbReference>
<dbReference type="EMBL" id="CP003364">
    <property type="protein sequence ID" value="AGA30490.1"/>
    <property type="molecule type" value="Genomic_DNA"/>
</dbReference>
<comment type="similarity">
    <text evidence="1 3">Belongs to the thiolase-like superfamily. Beta-ketoacyl-ACP synthases family.</text>
</comment>
<dbReference type="STRING" id="886293.Sinac_6410"/>
<dbReference type="Gene3D" id="3.40.47.10">
    <property type="match status" value="1"/>
</dbReference>
<dbReference type="InterPro" id="IPR000794">
    <property type="entry name" value="Beta-ketoacyl_synthase"/>
</dbReference>
<dbReference type="Pfam" id="PF02801">
    <property type="entry name" value="Ketoacyl-synt_C"/>
    <property type="match status" value="1"/>
</dbReference>
<evidence type="ECO:0000313" key="5">
    <source>
        <dbReference type="EMBL" id="AGA30490.1"/>
    </source>
</evidence>
<reference evidence="5 6" key="1">
    <citation type="submission" date="2012-02" db="EMBL/GenBank/DDBJ databases">
        <title>Complete sequence of chromosome of Singulisphaera acidiphila DSM 18658.</title>
        <authorList>
            <consortium name="US DOE Joint Genome Institute (JGI-PGF)"/>
            <person name="Lucas S."/>
            <person name="Copeland A."/>
            <person name="Lapidus A."/>
            <person name="Glavina del Rio T."/>
            <person name="Dalin E."/>
            <person name="Tice H."/>
            <person name="Bruce D."/>
            <person name="Goodwin L."/>
            <person name="Pitluck S."/>
            <person name="Peters L."/>
            <person name="Ovchinnikova G."/>
            <person name="Chertkov O."/>
            <person name="Kyrpides N."/>
            <person name="Mavromatis K."/>
            <person name="Ivanova N."/>
            <person name="Brettin T."/>
            <person name="Detter J.C."/>
            <person name="Han C."/>
            <person name="Larimer F."/>
            <person name="Land M."/>
            <person name="Hauser L."/>
            <person name="Markowitz V."/>
            <person name="Cheng J.-F."/>
            <person name="Hugenholtz P."/>
            <person name="Woyke T."/>
            <person name="Wu D."/>
            <person name="Tindall B."/>
            <person name="Pomrenke H."/>
            <person name="Brambilla E."/>
            <person name="Klenk H.-P."/>
            <person name="Eisen J.A."/>
        </authorList>
    </citation>
    <scope>NUCLEOTIDE SEQUENCE [LARGE SCALE GENOMIC DNA]</scope>
    <source>
        <strain evidence="6">ATCC BAA-1392 / DSM 18658 / VKM B-2454 / MOB10</strain>
    </source>
</reference>
<gene>
    <name evidence="5" type="ordered locus">Sinac_6410</name>
</gene>
<evidence type="ECO:0000313" key="6">
    <source>
        <dbReference type="Proteomes" id="UP000010798"/>
    </source>
</evidence>
<evidence type="ECO:0000256" key="3">
    <source>
        <dbReference type="RuleBase" id="RU003694"/>
    </source>
</evidence>
<dbReference type="InterPro" id="IPR016039">
    <property type="entry name" value="Thiolase-like"/>
</dbReference>
<evidence type="ECO:0000256" key="1">
    <source>
        <dbReference type="ARBA" id="ARBA00008467"/>
    </source>
</evidence>
<protein>
    <submittedName>
        <fullName evidence="5">3-oxoacyl-(Acyl-carrier-protein) synthase</fullName>
    </submittedName>
</protein>
<dbReference type="PANTHER" id="PTHR11712:SF347">
    <property type="entry name" value="BETA KETOACYL-ACYL CARRIER PROTEIN SYNTHASE"/>
    <property type="match status" value="1"/>
</dbReference>